<evidence type="ECO:0000313" key="3">
    <source>
        <dbReference type="EMBL" id="KAF5747282.1"/>
    </source>
</evidence>
<gene>
    <name evidence="3" type="ORF">HS088_TW05G00002</name>
</gene>
<feature type="compositionally biased region" description="Low complexity" evidence="1">
    <location>
        <begin position="1"/>
        <end position="20"/>
    </location>
</feature>
<evidence type="ECO:0000259" key="2">
    <source>
        <dbReference type="Pfam" id="PF05678"/>
    </source>
</evidence>
<keyword evidence="4" id="KW-1185">Reference proteome</keyword>
<protein>
    <recommendedName>
        <fullName evidence="2">VQ domain-containing protein</fullName>
    </recommendedName>
</protein>
<dbReference type="AlphaFoldDB" id="A0A7J7DLN8"/>
<dbReference type="PANTHER" id="PTHR34794:SF1">
    <property type="entry name" value="OS10G0101800 PROTEIN"/>
    <property type="match status" value="1"/>
</dbReference>
<dbReference type="PANTHER" id="PTHR34794">
    <property type="entry name" value="EXPRESSED PROTEIN"/>
    <property type="match status" value="1"/>
</dbReference>
<evidence type="ECO:0000256" key="1">
    <source>
        <dbReference type="SAM" id="MobiDB-lite"/>
    </source>
</evidence>
<dbReference type="EMBL" id="JAAARO010000005">
    <property type="protein sequence ID" value="KAF5747282.1"/>
    <property type="molecule type" value="Genomic_DNA"/>
</dbReference>
<feature type="compositionally biased region" description="Basic residues" evidence="1">
    <location>
        <begin position="27"/>
        <end position="37"/>
    </location>
</feature>
<accession>A0A7J7DLN8</accession>
<dbReference type="InParanoid" id="A0A7J7DLN8"/>
<dbReference type="OrthoDB" id="689462at2759"/>
<organism evidence="3 4">
    <name type="scientific">Tripterygium wilfordii</name>
    <name type="common">Thunder God vine</name>
    <dbReference type="NCBI Taxonomy" id="458696"/>
    <lineage>
        <taxon>Eukaryota</taxon>
        <taxon>Viridiplantae</taxon>
        <taxon>Streptophyta</taxon>
        <taxon>Embryophyta</taxon>
        <taxon>Tracheophyta</taxon>
        <taxon>Spermatophyta</taxon>
        <taxon>Magnoliopsida</taxon>
        <taxon>eudicotyledons</taxon>
        <taxon>Gunneridae</taxon>
        <taxon>Pentapetalae</taxon>
        <taxon>rosids</taxon>
        <taxon>fabids</taxon>
        <taxon>Celastrales</taxon>
        <taxon>Celastraceae</taxon>
        <taxon>Tripterygium</taxon>
    </lineage>
</organism>
<dbReference type="Pfam" id="PF05678">
    <property type="entry name" value="VQ"/>
    <property type="match status" value="1"/>
</dbReference>
<feature type="domain" description="VQ" evidence="2">
    <location>
        <begin position="46"/>
        <end position="66"/>
    </location>
</feature>
<feature type="region of interest" description="Disordered" evidence="1">
    <location>
        <begin position="1"/>
        <end position="51"/>
    </location>
</feature>
<sequence>MEANNYSSNSSSSSTYSQQQAHAMLHSVRKPQLKPWKKPIAPLPPTPPRVYKVDPVNFRDLVQKLTSAPEFQTQRLRKIAPPPLDVVVPADHRHQHHDDSQSAPNNIPLEFNLLPSPLGWCSFPLLSPGTLSPLDQTRTSAVL</sequence>
<dbReference type="InterPro" id="IPR039610">
    <property type="entry name" value="VQ29"/>
</dbReference>
<dbReference type="InterPro" id="IPR008889">
    <property type="entry name" value="VQ"/>
</dbReference>
<reference evidence="3 4" key="1">
    <citation type="journal article" date="2020" name="Nat. Commun.">
        <title>Genome of Tripterygium wilfordii and identification of cytochrome P450 involved in triptolide biosynthesis.</title>
        <authorList>
            <person name="Tu L."/>
            <person name="Su P."/>
            <person name="Zhang Z."/>
            <person name="Gao L."/>
            <person name="Wang J."/>
            <person name="Hu T."/>
            <person name="Zhou J."/>
            <person name="Zhang Y."/>
            <person name="Zhao Y."/>
            <person name="Liu Y."/>
            <person name="Song Y."/>
            <person name="Tong Y."/>
            <person name="Lu Y."/>
            <person name="Yang J."/>
            <person name="Xu C."/>
            <person name="Jia M."/>
            <person name="Peters R.J."/>
            <person name="Huang L."/>
            <person name="Gao W."/>
        </authorList>
    </citation>
    <scope>NUCLEOTIDE SEQUENCE [LARGE SCALE GENOMIC DNA]</scope>
    <source>
        <strain evidence="4">cv. XIE 37</strain>
        <tissue evidence="3">Leaf</tissue>
    </source>
</reference>
<comment type="caution">
    <text evidence="3">The sequence shown here is derived from an EMBL/GenBank/DDBJ whole genome shotgun (WGS) entry which is preliminary data.</text>
</comment>
<name>A0A7J7DLN8_TRIWF</name>
<dbReference type="Proteomes" id="UP000593562">
    <property type="component" value="Unassembled WGS sequence"/>
</dbReference>
<dbReference type="FunCoup" id="A0A7J7DLN8">
    <property type="interactions" value="7"/>
</dbReference>
<proteinExistence type="predicted"/>
<evidence type="ECO:0000313" key="4">
    <source>
        <dbReference type="Proteomes" id="UP000593562"/>
    </source>
</evidence>